<accession>A0A1M7Z2M0</accession>
<dbReference type="GO" id="GO:0008999">
    <property type="term" value="F:protein-N-terminal-alanine acetyltransferase activity"/>
    <property type="evidence" value="ECO:0007669"/>
    <property type="project" value="TreeGrafter"/>
</dbReference>
<dbReference type="AlphaFoldDB" id="A0A1M7Z2M0"/>
<dbReference type="STRING" id="1117707.VQ7734_04821"/>
<dbReference type="EC" id="2.3.1.-" evidence="5"/>
<dbReference type="OrthoDB" id="9801669at2"/>
<comment type="similarity">
    <text evidence="3">Belongs to the acetyltransferase family. RimJ subfamily.</text>
</comment>
<dbReference type="RefSeq" id="WP_073586475.1">
    <property type="nucleotide sequence ID" value="NZ_AP024897.1"/>
</dbReference>
<name>A0A1M7Z2M0_9VIBR</name>
<protein>
    <submittedName>
        <fullName evidence="5">Putative ribosomal N-acetyltransferase YdaF</fullName>
        <ecNumber evidence="5">2.3.1.-</ecNumber>
    </submittedName>
</protein>
<dbReference type="Proteomes" id="UP000184600">
    <property type="component" value="Unassembled WGS sequence"/>
</dbReference>
<evidence type="ECO:0000313" key="6">
    <source>
        <dbReference type="Proteomes" id="UP000184600"/>
    </source>
</evidence>
<feature type="domain" description="N-acetyltransferase" evidence="4">
    <location>
        <begin position="12"/>
        <end position="173"/>
    </location>
</feature>
<keyword evidence="2 5" id="KW-0012">Acyltransferase</keyword>
<dbReference type="PANTHER" id="PTHR43792:SF8">
    <property type="entry name" value="[RIBOSOMAL PROTEIN US5]-ALANINE N-ACETYLTRANSFERASE"/>
    <property type="match status" value="1"/>
</dbReference>
<keyword evidence="6" id="KW-1185">Reference proteome</keyword>
<dbReference type="InterPro" id="IPR016181">
    <property type="entry name" value="Acyl_CoA_acyltransferase"/>
</dbReference>
<dbReference type="NCBIfam" id="NF008072">
    <property type="entry name" value="PRK10809.1"/>
    <property type="match status" value="1"/>
</dbReference>
<organism evidence="5 6">
    <name type="scientific">Vibrio quintilis</name>
    <dbReference type="NCBI Taxonomy" id="1117707"/>
    <lineage>
        <taxon>Bacteria</taxon>
        <taxon>Pseudomonadati</taxon>
        <taxon>Pseudomonadota</taxon>
        <taxon>Gammaproteobacteria</taxon>
        <taxon>Vibrionales</taxon>
        <taxon>Vibrionaceae</taxon>
        <taxon>Vibrio</taxon>
    </lineage>
</organism>
<gene>
    <name evidence="5" type="primary">ydaF_5</name>
    <name evidence="5" type="ORF">VQ7734_04821</name>
</gene>
<dbReference type="Pfam" id="PF13302">
    <property type="entry name" value="Acetyltransf_3"/>
    <property type="match status" value="1"/>
</dbReference>
<reference evidence="6" key="1">
    <citation type="submission" date="2016-12" db="EMBL/GenBank/DDBJ databases">
        <authorList>
            <person name="Rodrigo-Torres L."/>
            <person name="Arahal R.D."/>
            <person name="Lucena T."/>
        </authorList>
    </citation>
    <scope>NUCLEOTIDE SEQUENCE [LARGE SCALE GENOMIC DNA]</scope>
</reference>
<evidence type="ECO:0000256" key="1">
    <source>
        <dbReference type="ARBA" id="ARBA00022679"/>
    </source>
</evidence>
<dbReference type="SUPFAM" id="SSF55729">
    <property type="entry name" value="Acyl-CoA N-acyltransferases (Nat)"/>
    <property type="match status" value="1"/>
</dbReference>
<dbReference type="PROSITE" id="PS51186">
    <property type="entry name" value="GNAT"/>
    <property type="match status" value="1"/>
</dbReference>
<dbReference type="InterPro" id="IPR000182">
    <property type="entry name" value="GNAT_dom"/>
</dbReference>
<dbReference type="EMBL" id="FRFG01000091">
    <property type="protein sequence ID" value="SHO59045.1"/>
    <property type="molecule type" value="Genomic_DNA"/>
</dbReference>
<dbReference type="PANTHER" id="PTHR43792">
    <property type="entry name" value="GNAT FAMILY, PUTATIVE (AFU_ORTHOLOGUE AFUA_3G00765)-RELATED-RELATED"/>
    <property type="match status" value="1"/>
</dbReference>
<dbReference type="InterPro" id="IPR051531">
    <property type="entry name" value="N-acetyltransferase"/>
</dbReference>
<sequence>MQNHIYDIDEDIVIRTARVEDARMITKYFCHNREYLRPWEPQREPGFFEQKGWTQKLIKLEELRQLGLGFYILILDLPSNQMLGTISFSQITRFPLYGCFVGYSLAENAQGKGVMTRALKMACRYMFKVQNLHRISATYMPFNHRSEAVLKRVGFEHEGTTKDYLLIDGKWQDHHMTSLINPEWKNNR</sequence>
<dbReference type="Gene3D" id="3.40.630.30">
    <property type="match status" value="1"/>
</dbReference>
<evidence type="ECO:0000259" key="4">
    <source>
        <dbReference type="PROSITE" id="PS51186"/>
    </source>
</evidence>
<dbReference type="GO" id="GO:0005737">
    <property type="term" value="C:cytoplasm"/>
    <property type="evidence" value="ECO:0007669"/>
    <property type="project" value="TreeGrafter"/>
</dbReference>
<proteinExistence type="inferred from homology"/>
<evidence type="ECO:0000313" key="5">
    <source>
        <dbReference type="EMBL" id="SHO59045.1"/>
    </source>
</evidence>
<evidence type="ECO:0000256" key="3">
    <source>
        <dbReference type="ARBA" id="ARBA00038502"/>
    </source>
</evidence>
<keyword evidence="1 5" id="KW-0808">Transferase</keyword>
<evidence type="ECO:0000256" key="2">
    <source>
        <dbReference type="ARBA" id="ARBA00023315"/>
    </source>
</evidence>